<evidence type="ECO:0000313" key="3">
    <source>
        <dbReference type="Ensembl" id="ENSSPAP00000024372.1"/>
    </source>
</evidence>
<reference evidence="3" key="1">
    <citation type="submission" date="2023-09" db="UniProtKB">
        <authorList>
            <consortium name="Ensembl"/>
        </authorList>
    </citation>
    <scope>IDENTIFICATION</scope>
</reference>
<dbReference type="PROSITE" id="PS50017">
    <property type="entry name" value="DEATH_DOMAIN"/>
    <property type="match status" value="1"/>
</dbReference>
<dbReference type="SUPFAM" id="SSF47986">
    <property type="entry name" value="DEATH domain"/>
    <property type="match status" value="2"/>
</dbReference>
<dbReference type="GO" id="GO:0007165">
    <property type="term" value="P:signal transduction"/>
    <property type="evidence" value="ECO:0007669"/>
    <property type="project" value="InterPro"/>
</dbReference>
<dbReference type="STRING" id="144197.ENSSPAP00000024372"/>
<dbReference type="Gene3D" id="1.10.533.10">
    <property type="entry name" value="Death Domain, Fas"/>
    <property type="match status" value="2"/>
</dbReference>
<dbReference type="CDD" id="cd01671">
    <property type="entry name" value="CARD"/>
    <property type="match status" value="1"/>
</dbReference>
<dbReference type="InterPro" id="IPR001315">
    <property type="entry name" value="CARD"/>
</dbReference>
<evidence type="ECO:0000259" key="2">
    <source>
        <dbReference type="PROSITE" id="PS50209"/>
    </source>
</evidence>
<dbReference type="Ensembl" id="ENSSPAT00000024772.1">
    <property type="protein sequence ID" value="ENSSPAP00000024372.1"/>
    <property type="gene ID" value="ENSSPAG00000018423.1"/>
</dbReference>
<accession>A0A3B5BEQ1</accession>
<dbReference type="CDD" id="cd01670">
    <property type="entry name" value="Death"/>
    <property type="match status" value="1"/>
</dbReference>
<dbReference type="PROSITE" id="PS50209">
    <property type="entry name" value="CARD"/>
    <property type="match status" value="1"/>
</dbReference>
<dbReference type="AlphaFoldDB" id="A0A3B5BEQ1"/>
<proteinExistence type="predicted"/>
<evidence type="ECO:0000259" key="1">
    <source>
        <dbReference type="PROSITE" id="PS50017"/>
    </source>
</evidence>
<protein>
    <submittedName>
        <fullName evidence="3">Zgc:174906</fullName>
    </submittedName>
</protein>
<dbReference type="Pfam" id="PF00531">
    <property type="entry name" value="Death"/>
    <property type="match status" value="1"/>
</dbReference>
<dbReference type="InterPro" id="IPR011029">
    <property type="entry name" value="DEATH-like_dom_sf"/>
</dbReference>
<feature type="domain" description="Death" evidence="1">
    <location>
        <begin position="149"/>
        <end position="219"/>
    </location>
</feature>
<dbReference type="GeneTree" id="ENSGT00540000073797"/>
<dbReference type="InterPro" id="IPR000488">
    <property type="entry name" value="Death_dom"/>
</dbReference>
<dbReference type="GO" id="GO:0042981">
    <property type="term" value="P:regulation of apoptotic process"/>
    <property type="evidence" value="ECO:0007669"/>
    <property type="project" value="InterPro"/>
</dbReference>
<feature type="domain" description="CARD" evidence="2">
    <location>
        <begin position="4"/>
        <end position="81"/>
    </location>
</feature>
<sequence>QGGAVGTEIQLLRRQKTKLIEILSADADFVLQHADAGCLLSLHGYQQVKSCRVPSKKVTELLDLIIQRGPDAARGLLQLLKGQAMQETFPMLCFINDLQLNTLSSGRAKLQKKSAKRVSHTLLMFNPLKTLTGRHRNHPSHRSGPSLVNEKQLMTVARAIGRSWREIGRMALNISSVKLEQIEEDHSPHVERVFAMLRYWRTCQREEATAAHLHSLLSQDDWALPPESIDCLLETD</sequence>
<organism evidence="3">
    <name type="scientific">Stegastes partitus</name>
    <name type="common">bicolor damselfish</name>
    <dbReference type="NCBI Taxonomy" id="144197"/>
    <lineage>
        <taxon>Eukaryota</taxon>
        <taxon>Metazoa</taxon>
        <taxon>Chordata</taxon>
        <taxon>Craniata</taxon>
        <taxon>Vertebrata</taxon>
        <taxon>Euteleostomi</taxon>
        <taxon>Actinopterygii</taxon>
        <taxon>Neopterygii</taxon>
        <taxon>Teleostei</taxon>
        <taxon>Neoteleostei</taxon>
        <taxon>Acanthomorphata</taxon>
        <taxon>Ovalentaria</taxon>
        <taxon>Pomacentridae</taxon>
        <taxon>Stegastes</taxon>
    </lineage>
</organism>
<name>A0A3B5BEQ1_9TELE</name>